<evidence type="ECO:0000259" key="2">
    <source>
        <dbReference type="Pfam" id="PF08223"/>
    </source>
</evidence>
<dbReference type="EMBL" id="PYGJ01000013">
    <property type="protein sequence ID" value="PSL18039.1"/>
    <property type="molecule type" value="Genomic_DNA"/>
</dbReference>
<dbReference type="Pfam" id="PF08223">
    <property type="entry name" value="PaaX_C"/>
    <property type="match status" value="1"/>
</dbReference>
<gene>
    <name evidence="3" type="ORF">CLV88_113110</name>
</gene>
<dbReference type="OrthoDB" id="2270427at2"/>
<dbReference type="InterPro" id="IPR011965">
    <property type="entry name" value="PaaX_trns_reg"/>
</dbReference>
<dbReference type="GO" id="GO:0006355">
    <property type="term" value="P:regulation of DNA-templated transcription"/>
    <property type="evidence" value="ECO:0007669"/>
    <property type="project" value="UniProtKB-ARBA"/>
</dbReference>
<dbReference type="PANTHER" id="PTHR30319:SF1">
    <property type="entry name" value="TRANSCRIPTIONAL REPRESSOR PAAX"/>
    <property type="match status" value="1"/>
</dbReference>
<dbReference type="Gene3D" id="1.20.58.1460">
    <property type="match status" value="1"/>
</dbReference>
<dbReference type="AlphaFoldDB" id="A0A2P8F8K3"/>
<dbReference type="PANTHER" id="PTHR30319">
    <property type="entry name" value="PHENYLACETIC ACID REGULATOR-RELATED TRANSCRIPTIONAL REPRESSOR"/>
    <property type="match status" value="1"/>
</dbReference>
<feature type="domain" description="Transcriptional repressor PaaX-like C-terminal" evidence="2">
    <location>
        <begin position="185"/>
        <end position="247"/>
    </location>
</feature>
<evidence type="ECO:0000259" key="1">
    <source>
        <dbReference type="Pfam" id="PF07848"/>
    </source>
</evidence>
<feature type="domain" description="Transcriptional repressor PaaX-like N-terminal" evidence="1">
    <location>
        <begin position="22"/>
        <end position="89"/>
    </location>
</feature>
<dbReference type="Gene3D" id="3.30.70.2670">
    <property type="match status" value="1"/>
</dbReference>
<dbReference type="Pfam" id="PF07848">
    <property type="entry name" value="PaaX"/>
    <property type="match status" value="1"/>
</dbReference>
<dbReference type="GO" id="GO:0006351">
    <property type="term" value="P:DNA-templated transcription"/>
    <property type="evidence" value="ECO:0007669"/>
    <property type="project" value="InterPro"/>
</dbReference>
<dbReference type="InterPro" id="IPR013225">
    <property type="entry name" value="PaaX_C"/>
</dbReference>
<reference evidence="3 4" key="1">
    <citation type="submission" date="2018-03" db="EMBL/GenBank/DDBJ databases">
        <title>Genomic Encyclopedia of Archaeal and Bacterial Type Strains, Phase II (KMG-II): from individual species to whole genera.</title>
        <authorList>
            <person name="Goeker M."/>
        </authorList>
    </citation>
    <scope>NUCLEOTIDE SEQUENCE [LARGE SCALE GENOMIC DNA]</scope>
    <source>
        <strain evidence="3 4">DSM 100673</strain>
    </source>
</reference>
<evidence type="ECO:0000313" key="4">
    <source>
        <dbReference type="Proteomes" id="UP000240418"/>
    </source>
</evidence>
<sequence length="262" mass="29370">MQDVDLHKNIQRVADCGPIRVWSLVVTIMGDLCLSKDDYLPGRTLNQIVSRLGINNQALRVALHRLRRDGWIRSERDGRASNYFLSDQGHVMSNAVRTRIYRSEFAPEIPLALAVASPQMSSADFTCLLPDDAVLLSSKTALIRQSTDGLDDVLTQPFSARNLPDWVLAALAPTGLQRDLAALDNIVRKTLKSPNPTTIIDQCTLRLIILHHWRRLCLRQPELGEHLLPSDWPGRPARYSVMQALAKLPRPDLARLCAETTD</sequence>
<protein>
    <submittedName>
        <fullName evidence="3">PaaX family transcriptional regulator</fullName>
    </submittedName>
</protein>
<organism evidence="3 4">
    <name type="scientific">Shimia abyssi</name>
    <dbReference type="NCBI Taxonomy" id="1662395"/>
    <lineage>
        <taxon>Bacteria</taxon>
        <taxon>Pseudomonadati</taxon>
        <taxon>Pseudomonadota</taxon>
        <taxon>Alphaproteobacteria</taxon>
        <taxon>Rhodobacterales</taxon>
        <taxon>Roseobacteraceae</taxon>
    </lineage>
</organism>
<dbReference type="InterPro" id="IPR011991">
    <property type="entry name" value="ArsR-like_HTH"/>
</dbReference>
<dbReference type="InterPro" id="IPR012906">
    <property type="entry name" value="PaaX-like_N"/>
</dbReference>
<comment type="caution">
    <text evidence="3">The sequence shown here is derived from an EMBL/GenBank/DDBJ whole genome shotgun (WGS) entry which is preliminary data.</text>
</comment>
<dbReference type="PIRSF" id="PIRSF020623">
    <property type="entry name" value="PaaX"/>
    <property type="match status" value="1"/>
</dbReference>
<dbReference type="InterPro" id="IPR036390">
    <property type="entry name" value="WH_DNA-bd_sf"/>
</dbReference>
<dbReference type="Gene3D" id="1.10.10.10">
    <property type="entry name" value="Winged helix-like DNA-binding domain superfamily/Winged helix DNA-binding domain"/>
    <property type="match status" value="1"/>
</dbReference>
<keyword evidence="4" id="KW-1185">Reference proteome</keyword>
<accession>A0A2P8F8K3</accession>
<proteinExistence type="predicted"/>
<dbReference type="RefSeq" id="WP_106609645.1">
    <property type="nucleotide sequence ID" value="NZ_PYGJ01000013.1"/>
</dbReference>
<dbReference type="Proteomes" id="UP000240418">
    <property type="component" value="Unassembled WGS sequence"/>
</dbReference>
<name>A0A2P8F8K3_9RHOB</name>
<evidence type="ECO:0000313" key="3">
    <source>
        <dbReference type="EMBL" id="PSL18039.1"/>
    </source>
</evidence>
<dbReference type="SUPFAM" id="SSF46785">
    <property type="entry name" value="Winged helix' DNA-binding domain"/>
    <property type="match status" value="1"/>
</dbReference>
<dbReference type="CDD" id="cd00090">
    <property type="entry name" value="HTH_ARSR"/>
    <property type="match status" value="1"/>
</dbReference>
<dbReference type="InterPro" id="IPR036388">
    <property type="entry name" value="WH-like_DNA-bd_sf"/>
</dbReference>